<reference evidence="1 2" key="1">
    <citation type="submission" date="2018-11" db="EMBL/GenBank/DDBJ databases">
        <title>Chitinophaga lutea sp.nov., isolate from arsenic contaminated soil.</title>
        <authorList>
            <person name="Zong Y."/>
        </authorList>
    </citation>
    <scope>NUCLEOTIDE SEQUENCE [LARGE SCALE GENOMIC DNA]</scope>
    <source>
        <strain evidence="1 2">ZY74</strain>
    </source>
</reference>
<evidence type="ECO:0000313" key="1">
    <source>
        <dbReference type="EMBL" id="RPE08722.1"/>
    </source>
</evidence>
<protein>
    <submittedName>
        <fullName evidence="1">Uncharacterized protein</fullName>
    </submittedName>
</protein>
<dbReference type="Proteomes" id="UP000278351">
    <property type="component" value="Unassembled WGS sequence"/>
</dbReference>
<dbReference type="EMBL" id="RPDH01000002">
    <property type="protein sequence ID" value="RPE08722.1"/>
    <property type="molecule type" value="Genomic_DNA"/>
</dbReference>
<accession>A0A3N4PJ54</accession>
<evidence type="ECO:0000313" key="2">
    <source>
        <dbReference type="Proteomes" id="UP000278351"/>
    </source>
</evidence>
<comment type="caution">
    <text evidence="1">The sequence shown here is derived from an EMBL/GenBank/DDBJ whole genome shotgun (WGS) entry which is preliminary data.</text>
</comment>
<proteinExistence type="predicted"/>
<dbReference type="AlphaFoldDB" id="A0A3N4PJ54"/>
<keyword evidence="2" id="KW-1185">Reference proteome</keyword>
<sequence length="65" mass="7146">MPKYRLRDAADNAQRCYYHSVNYGGGNKKKWEEGNGGYRVPGLLPPAAAGGRMVGQSREYIATTP</sequence>
<gene>
    <name evidence="1" type="ORF">EGT74_16950</name>
</gene>
<name>A0A3N4PJ54_9BACT</name>
<organism evidence="1 2">
    <name type="scientific">Chitinophaga lutea</name>
    <dbReference type="NCBI Taxonomy" id="2488634"/>
    <lineage>
        <taxon>Bacteria</taxon>
        <taxon>Pseudomonadati</taxon>
        <taxon>Bacteroidota</taxon>
        <taxon>Chitinophagia</taxon>
        <taxon>Chitinophagales</taxon>
        <taxon>Chitinophagaceae</taxon>
        <taxon>Chitinophaga</taxon>
    </lineage>
</organism>
<dbReference type="RefSeq" id="WP_123847718.1">
    <property type="nucleotide sequence ID" value="NZ_RPDH01000002.1"/>
</dbReference>